<feature type="domain" description="Bacterial surface antigen (D15)" evidence="6">
    <location>
        <begin position="179"/>
        <end position="511"/>
    </location>
</feature>
<keyword evidence="3" id="KW-1134">Transmembrane beta strand</keyword>
<dbReference type="PANTHER" id="PTHR12815:SF18">
    <property type="entry name" value="SORTING AND ASSEMBLY MACHINERY COMPONENT 50 HOMOLOG"/>
    <property type="match status" value="1"/>
</dbReference>
<evidence type="ECO:0000256" key="2">
    <source>
        <dbReference type="ARBA" id="ARBA00010913"/>
    </source>
</evidence>
<evidence type="ECO:0000259" key="6">
    <source>
        <dbReference type="Pfam" id="PF01103"/>
    </source>
</evidence>
<evidence type="ECO:0000256" key="5">
    <source>
        <dbReference type="ARBA" id="ARBA00023136"/>
    </source>
</evidence>
<dbReference type="PANTHER" id="PTHR12815">
    <property type="entry name" value="SORTING AND ASSEMBLY MACHINERY SAMM50 PROTEIN FAMILY MEMBER"/>
    <property type="match status" value="1"/>
</dbReference>
<dbReference type="VEuPathDB" id="FungiDB:HGUI_00600"/>
<comment type="subcellular location">
    <subcellularLocation>
        <location evidence="1">Mitochondrion outer membrane</location>
        <topology evidence="1">Multi-pass membrane protein</topology>
    </subcellularLocation>
</comment>
<keyword evidence="4" id="KW-0812">Transmembrane</keyword>
<sequence>MSLGGGTVDHDINNAISAIESHTEPVKIDEVLMEKQRAILQEQKEIEDLFQENPSQKIKVMNIKFNESSIPFNPEVLYKYTEETLGKVQTMEEFQIQSMILQEKLIGNGLIQELNIGNVGARLVDLSKINQMPFTFSKNKIVIIEPELTFVPLKKFAAKTGSKVGNGEGDGYIQLQLRNFLKNGENLVIDVEKGTKTKSNIMLQLSRPLNIWNKVSLTFLQNKRAWGDFLMYDMTNSKLEWSYNFKFLPSSLSSLESIKKSPWNFNLSIDHAKIGLHQQNNNVFKLPFSIIKEFKPYDRFQLQLNLVKDNRDSKVTPQIGTLLKSTLQANYIPSLQKYWESVQFEYQNAQSFPVSNRLMTLISSFKIGTIFQYDNENDLPILEKFQKGGPNDVRLFNTMGLGPKTEEILNRNNVKNKGISLGGTNHVSYGLSLLYPFKKDSNFKWLLFLNGGHLTTDVKSLFNSGHTLSCGLGISFVHPVARFELNFGVPLMCYDSDYSRGKVQYGLGMSFL</sequence>
<protein>
    <recommendedName>
        <fullName evidence="6">Bacterial surface antigen (D15) domain-containing protein</fullName>
    </recommendedName>
</protein>
<proteinExistence type="inferred from homology"/>
<evidence type="ECO:0000313" key="7">
    <source>
        <dbReference type="EMBL" id="SGZ38400.1"/>
    </source>
</evidence>
<dbReference type="Proteomes" id="UP000183365">
    <property type="component" value="Unassembled WGS sequence"/>
</dbReference>
<reference evidence="8" key="1">
    <citation type="submission" date="2016-11" db="EMBL/GenBank/DDBJ databases">
        <authorList>
            <person name="Guldener U."/>
        </authorList>
    </citation>
    <scope>NUCLEOTIDE SEQUENCE [LARGE SCALE GENOMIC DNA]</scope>
</reference>
<accession>A0A1L0AWA1</accession>
<dbReference type="EMBL" id="FQNF01000007">
    <property type="protein sequence ID" value="SGZ38400.1"/>
    <property type="molecule type" value="Genomic_DNA"/>
</dbReference>
<evidence type="ECO:0000256" key="3">
    <source>
        <dbReference type="ARBA" id="ARBA00022452"/>
    </source>
</evidence>
<organism evidence="7 8">
    <name type="scientific">Hanseniaspora guilliermondii</name>
    <dbReference type="NCBI Taxonomy" id="56406"/>
    <lineage>
        <taxon>Eukaryota</taxon>
        <taxon>Fungi</taxon>
        <taxon>Dikarya</taxon>
        <taxon>Ascomycota</taxon>
        <taxon>Saccharomycotina</taxon>
        <taxon>Saccharomycetes</taxon>
        <taxon>Saccharomycodales</taxon>
        <taxon>Saccharomycodaceae</taxon>
        <taxon>Hanseniaspora</taxon>
    </lineage>
</organism>
<evidence type="ECO:0000256" key="1">
    <source>
        <dbReference type="ARBA" id="ARBA00004374"/>
    </source>
</evidence>
<evidence type="ECO:0000256" key="4">
    <source>
        <dbReference type="ARBA" id="ARBA00022692"/>
    </source>
</evidence>
<keyword evidence="5" id="KW-0472">Membrane</keyword>
<dbReference type="Pfam" id="PF01103">
    <property type="entry name" value="Omp85"/>
    <property type="match status" value="1"/>
</dbReference>
<dbReference type="Gene3D" id="2.40.160.50">
    <property type="entry name" value="membrane protein fhac: a member of the omp85/tpsb transporter family"/>
    <property type="match status" value="1"/>
</dbReference>
<dbReference type="GO" id="GO:0005741">
    <property type="term" value="C:mitochondrial outer membrane"/>
    <property type="evidence" value="ECO:0007669"/>
    <property type="project" value="UniProtKB-SubCell"/>
</dbReference>
<keyword evidence="8" id="KW-1185">Reference proteome</keyword>
<gene>
    <name evidence="7" type="ORF">HGUI_00600</name>
</gene>
<dbReference type="AlphaFoldDB" id="A0A1L0AWA1"/>
<comment type="similarity">
    <text evidence="2">Belongs to the SAM50/omp85 family.</text>
</comment>
<name>A0A1L0AWA1_9ASCO</name>
<dbReference type="InterPro" id="IPR039910">
    <property type="entry name" value="D15-like"/>
</dbReference>
<dbReference type="InterPro" id="IPR000184">
    <property type="entry name" value="Bac_surfAg_D15"/>
</dbReference>
<dbReference type="GO" id="GO:0045040">
    <property type="term" value="P:protein insertion into mitochondrial outer membrane"/>
    <property type="evidence" value="ECO:0007669"/>
    <property type="project" value="TreeGrafter"/>
</dbReference>
<evidence type="ECO:0000313" key="8">
    <source>
        <dbReference type="Proteomes" id="UP000183365"/>
    </source>
</evidence>
<dbReference type="OrthoDB" id="1724197at2759"/>